<dbReference type="Proteomes" id="UP001175227">
    <property type="component" value="Unassembled WGS sequence"/>
</dbReference>
<feature type="transmembrane region" description="Helical" evidence="1">
    <location>
        <begin position="83"/>
        <end position="106"/>
    </location>
</feature>
<keyword evidence="1" id="KW-0472">Membrane</keyword>
<proteinExistence type="predicted"/>
<gene>
    <name evidence="2" type="ORF">IW261DRAFT_1507363</name>
</gene>
<keyword evidence="1" id="KW-1133">Transmembrane helix</keyword>
<name>A0AA39NVJ0_9AGAR</name>
<feature type="transmembrane region" description="Helical" evidence="1">
    <location>
        <begin position="212"/>
        <end position="234"/>
    </location>
</feature>
<evidence type="ECO:0000313" key="2">
    <source>
        <dbReference type="EMBL" id="KAK0472623.1"/>
    </source>
</evidence>
<comment type="caution">
    <text evidence="2">The sequence shown here is derived from an EMBL/GenBank/DDBJ whole genome shotgun (WGS) entry which is preliminary data.</text>
</comment>
<reference evidence="2" key="1">
    <citation type="submission" date="2023-06" db="EMBL/GenBank/DDBJ databases">
        <authorList>
            <consortium name="Lawrence Berkeley National Laboratory"/>
            <person name="Ahrendt S."/>
            <person name="Sahu N."/>
            <person name="Indic B."/>
            <person name="Wong-Bajracharya J."/>
            <person name="Merenyi Z."/>
            <person name="Ke H.-M."/>
            <person name="Monk M."/>
            <person name="Kocsube S."/>
            <person name="Drula E."/>
            <person name="Lipzen A."/>
            <person name="Balint B."/>
            <person name="Henrissat B."/>
            <person name="Andreopoulos B."/>
            <person name="Martin F.M."/>
            <person name="Harder C.B."/>
            <person name="Rigling D."/>
            <person name="Ford K.L."/>
            <person name="Foster G.D."/>
            <person name="Pangilinan J."/>
            <person name="Papanicolaou A."/>
            <person name="Barry K."/>
            <person name="LaButti K."/>
            <person name="Viragh M."/>
            <person name="Koriabine M."/>
            <person name="Yan M."/>
            <person name="Riley R."/>
            <person name="Champramary S."/>
            <person name="Plett K.L."/>
            <person name="Tsai I.J."/>
            <person name="Slot J."/>
            <person name="Sipos G."/>
            <person name="Plett J."/>
            <person name="Nagy L.G."/>
            <person name="Grigoriev I.V."/>
        </authorList>
    </citation>
    <scope>NUCLEOTIDE SEQUENCE</scope>
    <source>
        <strain evidence="2">ICMP 16352</strain>
    </source>
</reference>
<protein>
    <submittedName>
        <fullName evidence="2">Uncharacterized protein</fullName>
    </submittedName>
</protein>
<evidence type="ECO:0000256" key="1">
    <source>
        <dbReference type="SAM" id="Phobius"/>
    </source>
</evidence>
<keyword evidence="1" id="KW-0812">Transmembrane</keyword>
<dbReference type="EMBL" id="JAUEPR010000039">
    <property type="protein sequence ID" value="KAK0472623.1"/>
    <property type="molecule type" value="Genomic_DNA"/>
</dbReference>
<keyword evidence="3" id="KW-1185">Reference proteome</keyword>
<evidence type="ECO:0000313" key="3">
    <source>
        <dbReference type="Proteomes" id="UP001175227"/>
    </source>
</evidence>
<accession>A0AA39NVJ0</accession>
<organism evidence="2 3">
    <name type="scientific">Armillaria novae-zelandiae</name>
    <dbReference type="NCBI Taxonomy" id="153914"/>
    <lineage>
        <taxon>Eukaryota</taxon>
        <taxon>Fungi</taxon>
        <taxon>Dikarya</taxon>
        <taxon>Basidiomycota</taxon>
        <taxon>Agaricomycotina</taxon>
        <taxon>Agaricomycetes</taxon>
        <taxon>Agaricomycetidae</taxon>
        <taxon>Agaricales</taxon>
        <taxon>Marasmiineae</taxon>
        <taxon>Physalacriaceae</taxon>
        <taxon>Armillaria</taxon>
    </lineage>
</organism>
<sequence>MHKSFAGHVYETINTHLLYYILASTMDTSPRDISENDKNIIFHQLDLNLNRLTLQAFLHGLYTGIVTVTLWNILNSPKHLRSTFLQTIIIVLYVLATISLAMQWGFGCRAFIYHGENYSSVFDALVEFGPWWRANYIVGDVTGGISTVLVDITIIWRCWTLWNHQWKVIFIPTLCTVAGTVTKCMQIRSNLHNPLDNVSKTNIFAVDIDWTLIYILLTLAVALLCTSLIIYRIFRHAPEVTASRKIIAMLIESLAMYSLSLIIYIALESRNLKASYYADTIAAYVKAIAPTLLIGRVSAYANTISARQQMVAMWENHAPLVGCFRDEDTNNSSGCHCRDDGYQLSSGTSDKDTV</sequence>
<feature type="transmembrane region" description="Helical" evidence="1">
    <location>
        <begin position="246"/>
        <end position="267"/>
    </location>
</feature>
<dbReference type="AlphaFoldDB" id="A0AA39NVJ0"/>
<feature type="transmembrane region" description="Helical" evidence="1">
    <location>
        <begin position="52"/>
        <end position="71"/>
    </location>
</feature>